<sequence>MKMVDLYSQYLSMKKEIDSAIMGVVASSDFIKGAEVALLEEELAEYIGVRHCITCGNGTDALILSLMAMDLMPGDEVIVPSFAFASIVEGVLLLGGVPVFADVDNTTFNIDVKSVERVISDRTKAIVPVHLFGQPCNMSDLMEISRSHKIMVIEDNAQSFGALCRMNSGKEIYAGGIGDIGYTSFFPTKMLGCYGDGGAVFTNSDILAKRVRELSNHGQCYKYMHEMIGFNSRLDTMQAAVLRVKLKHLSQSIRGRRMLAEHYSKLLSDIEDIELPVEVNYGKHVYHQYTIKIKPSMRDELKEMLMTRGIQSMVYYPMPLFEQPAYWGKGLCDPEMNICHSLCKSVLSLPMYGELTYGQQDEIAYAVKAYFNNHNVYKS</sequence>
<dbReference type="AlphaFoldDB" id="A0A4P7VRR8"/>
<dbReference type="Gene3D" id="3.90.1150.10">
    <property type="entry name" value="Aspartate Aminotransferase, domain 1"/>
    <property type="match status" value="1"/>
</dbReference>
<dbReference type="PANTHER" id="PTHR30244:SF36">
    <property type="entry name" value="3-OXO-GLUCOSE-6-PHOSPHATE:GLUTAMATE AMINOTRANSFERASE"/>
    <property type="match status" value="1"/>
</dbReference>
<evidence type="ECO:0000256" key="5">
    <source>
        <dbReference type="RuleBase" id="RU004508"/>
    </source>
</evidence>
<organism evidence="6 7">
    <name type="scientific">Muribaculum gordoncarteri</name>
    <dbReference type="NCBI Taxonomy" id="2530390"/>
    <lineage>
        <taxon>Bacteria</taxon>
        <taxon>Pseudomonadati</taxon>
        <taxon>Bacteroidota</taxon>
        <taxon>Bacteroidia</taxon>
        <taxon>Bacteroidales</taxon>
        <taxon>Muribaculaceae</taxon>
        <taxon>Muribaculum</taxon>
    </lineage>
</organism>
<dbReference type="Proteomes" id="UP000297031">
    <property type="component" value="Chromosome"/>
</dbReference>
<protein>
    <submittedName>
        <fullName evidence="6">DegT/DnrJ/EryC1/StrS family aminotransferase</fullName>
    </submittedName>
</protein>
<dbReference type="EMBL" id="CP039393">
    <property type="protein sequence ID" value="QCD37042.1"/>
    <property type="molecule type" value="Genomic_DNA"/>
</dbReference>
<dbReference type="PIRSF" id="PIRSF000390">
    <property type="entry name" value="PLP_StrS"/>
    <property type="match status" value="1"/>
</dbReference>
<dbReference type="SUPFAM" id="SSF53383">
    <property type="entry name" value="PLP-dependent transferases"/>
    <property type="match status" value="1"/>
</dbReference>
<evidence type="ECO:0000256" key="4">
    <source>
        <dbReference type="PIRSR" id="PIRSR000390-2"/>
    </source>
</evidence>
<dbReference type="InterPro" id="IPR000653">
    <property type="entry name" value="DegT/StrS_aminotransferase"/>
</dbReference>
<accession>A0A4P7VRR8</accession>
<evidence type="ECO:0000256" key="2">
    <source>
        <dbReference type="ARBA" id="ARBA00037999"/>
    </source>
</evidence>
<dbReference type="OrthoDB" id="9810913at2"/>
<keyword evidence="6" id="KW-0808">Transferase</keyword>
<proteinExistence type="inferred from homology"/>
<dbReference type="PANTHER" id="PTHR30244">
    <property type="entry name" value="TRANSAMINASE"/>
    <property type="match status" value="1"/>
</dbReference>
<keyword evidence="6" id="KW-0032">Aminotransferase</keyword>
<evidence type="ECO:0000313" key="7">
    <source>
        <dbReference type="Proteomes" id="UP000297031"/>
    </source>
</evidence>
<dbReference type="InterPro" id="IPR015421">
    <property type="entry name" value="PyrdxlP-dep_Trfase_major"/>
</dbReference>
<dbReference type="GO" id="GO:0000271">
    <property type="term" value="P:polysaccharide biosynthetic process"/>
    <property type="evidence" value="ECO:0007669"/>
    <property type="project" value="TreeGrafter"/>
</dbReference>
<dbReference type="GO" id="GO:0030170">
    <property type="term" value="F:pyridoxal phosphate binding"/>
    <property type="evidence" value="ECO:0007669"/>
    <property type="project" value="TreeGrafter"/>
</dbReference>
<dbReference type="InterPro" id="IPR015424">
    <property type="entry name" value="PyrdxlP-dep_Trfase"/>
</dbReference>
<feature type="modified residue" description="N6-(pyridoxal phosphate)lysine" evidence="4">
    <location>
        <position position="189"/>
    </location>
</feature>
<keyword evidence="7" id="KW-1185">Reference proteome</keyword>
<dbReference type="InterPro" id="IPR015422">
    <property type="entry name" value="PyrdxlP-dep_Trfase_small"/>
</dbReference>
<feature type="active site" description="Proton acceptor" evidence="3">
    <location>
        <position position="189"/>
    </location>
</feature>
<evidence type="ECO:0000256" key="3">
    <source>
        <dbReference type="PIRSR" id="PIRSR000390-1"/>
    </source>
</evidence>
<evidence type="ECO:0000313" key="6">
    <source>
        <dbReference type="EMBL" id="QCD37042.1"/>
    </source>
</evidence>
<dbReference type="CDD" id="cd00616">
    <property type="entry name" value="AHBA_syn"/>
    <property type="match status" value="1"/>
</dbReference>
<comment type="similarity">
    <text evidence="2 5">Belongs to the DegT/DnrJ/EryC1 family.</text>
</comment>
<gene>
    <name evidence="6" type="ORF">E7746_06380</name>
</gene>
<keyword evidence="1 4" id="KW-0663">Pyridoxal phosphate</keyword>
<dbReference type="Gene3D" id="3.40.640.10">
    <property type="entry name" value="Type I PLP-dependent aspartate aminotransferase-like (Major domain)"/>
    <property type="match status" value="1"/>
</dbReference>
<reference evidence="6 7" key="1">
    <citation type="submission" date="2019-02" db="EMBL/GenBank/DDBJ databases">
        <title>Isolation and identification of novel species under the genus Muribaculum.</title>
        <authorList>
            <person name="Miyake S."/>
            <person name="Ding Y."/>
            <person name="Low A."/>
            <person name="Soh M."/>
            <person name="Seedorf H."/>
        </authorList>
    </citation>
    <scope>NUCLEOTIDE SEQUENCE [LARGE SCALE GENOMIC DNA]</scope>
    <source>
        <strain evidence="6 7">TLL-A4</strain>
    </source>
</reference>
<dbReference type="KEGG" id="mgod:E7746_06380"/>
<evidence type="ECO:0000256" key="1">
    <source>
        <dbReference type="ARBA" id="ARBA00022898"/>
    </source>
</evidence>
<name>A0A4P7VRR8_9BACT</name>
<dbReference type="GO" id="GO:0008483">
    <property type="term" value="F:transaminase activity"/>
    <property type="evidence" value="ECO:0007669"/>
    <property type="project" value="UniProtKB-KW"/>
</dbReference>
<dbReference type="Pfam" id="PF01041">
    <property type="entry name" value="DegT_DnrJ_EryC1"/>
    <property type="match status" value="1"/>
</dbReference>